<name>A0A371F8B3_MUCPR</name>
<organism evidence="1 2">
    <name type="scientific">Mucuna pruriens</name>
    <name type="common">Velvet bean</name>
    <name type="synonym">Dolichos pruriens</name>
    <dbReference type="NCBI Taxonomy" id="157652"/>
    <lineage>
        <taxon>Eukaryota</taxon>
        <taxon>Viridiplantae</taxon>
        <taxon>Streptophyta</taxon>
        <taxon>Embryophyta</taxon>
        <taxon>Tracheophyta</taxon>
        <taxon>Spermatophyta</taxon>
        <taxon>Magnoliopsida</taxon>
        <taxon>eudicotyledons</taxon>
        <taxon>Gunneridae</taxon>
        <taxon>Pentapetalae</taxon>
        <taxon>rosids</taxon>
        <taxon>fabids</taxon>
        <taxon>Fabales</taxon>
        <taxon>Fabaceae</taxon>
        <taxon>Papilionoideae</taxon>
        <taxon>50 kb inversion clade</taxon>
        <taxon>NPAAA clade</taxon>
        <taxon>indigoferoid/millettioid clade</taxon>
        <taxon>Phaseoleae</taxon>
        <taxon>Mucuna</taxon>
    </lineage>
</organism>
<sequence length="86" mass="10254">MNTIGGRKNKRKEKDEEKVVSISWQEKKELAQKEEEVLRKDMEDLKTWIDMMETMNDQQLKGYLEKHAGDLNLTKDQKIKNKMEAK</sequence>
<dbReference type="EMBL" id="QJKJ01010150">
    <property type="protein sequence ID" value="RDX74532.1"/>
    <property type="molecule type" value="Genomic_DNA"/>
</dbReference>
<comment type="caution">
    <text evidence="1">The sequence shown here is derived from an EMBL/GenBank/DDBJ whole genome shotgun (WGS) entry which is preliminary data.</text>
</comment>
<accession>A0A371F8B3</accession>
<feature type="non-terminal residue" evidence="1">
    <location>
        <position position="1"/>
    </location>
</feature>
<evidence type="ECO:0000313" key="1">
    <source>
        <dbReference type="EMBL" id="RDX74532.1"/>
    </source>
</evidence>
<dbReference type="OrthoDB" id="777324at2759"/>
<protein>
    <submittedName>
        <fullName evidence="1">Uncharacterized protein</fullName>
    </submittedName>
</protein>
<reference evidence="1" key="1">
    <citation type="submission" date="2018-05" db="EMBL/GenBank/DDBJ databases">
        <title>Draft genome of Mucuna pruriens seed.</title>
        <authorList>
            <person name="Nnadi N.E."/>
            <person name="Vos R."/>
            <person name="Hasami M.H."/>
            <person name="Devisetty U.K."/>
            <person name="Aguiy J.C."/>
        </authorList>
    </citation>
    <scope>NUCLEOTIDE SEQUENCE [LARGE SCALE GENOMIC DNA]</scope>
    <source>
        <strain evidence="1">JCA_2017</strain>
    </source>
</reference>
<gene>
    <name evidence="1" type="ORF">CR513_45714</name>
</gene>
<dbReference type="AlphaFoldDB" id="A0A371F8B3"/>
<proteinExistence type="predicted"/>
<keyword evidence="2" id="KW-1185">Reference proteome</keyword>
<evidence type="ECO:0000313" key="2">
    <source>
        <dbReference type="Proteomes" id="UP000257109"/>
    </source>
</evidence>
<dbReference type="Proteomes" id="UP000257109">
    <property type="component" value="Unassembled WGS sequence"/>
</dbReference>